<reference evidence="3 4" key="1">
    <citation type="submission" date="2013-11" db="EMBL/GenBank/DDBJ databases">
        <title>Complete genome sequence of the cyanide-degrading bacterium Pseudomonas pseudoalcaligenes CECT 5344.</title>
        <authorList>
            <person name="Wibberg D."/>
            <person name="Puehler A."/>
            <person name="Schlueter A."/>
        </authorList>
    </citation>
    <scope>NUCLEOTIDE SEQUENCE [LARGE SCALE GENOMIC DNA]</scope>
    <source>
        <strain evidence="4">CECT 5344</strain>
    </source>
</reference>
<dbReference type="OrthoDB" id="8080957at2"/>
<dbReference type="GO" id="GO:0003677">
    <property type="term" value="F:DNA binding"/>
    <property type="evidence" value="ECO:0007669"/>
    <property type="project" value="InterPro"/>
</dbReference>
<feature type="region of interest" description="Disordered" evidence="1">
    <location>
        <begin position="1"/>
        <end position="20"/>
    </location>
</feature>
<sequence>MMATGRKPVHLEQRGGKSNRQRVWEAIRQQRSGLTCYDLARRARVTEATVRTYLQALINGGYLEAEPTDTPPSIGQTRPLRLIRDSGSEAPALKRDGTSCTQGLGTEAMWRALRILGETSAEELARYASAAVPTTTATAKSYLRFLALAGYVQVARRVGKPSRYRMVQARYSGPRPPMIQRTKQVYDPNLGKVVWAEAPEDHL</sequence>
<gene>
    <name evidence="3" type="ORF">BN5_3876</name>
</gene>
<dbReference type="InterPro" id="IPR036388">
    <property type="entry name" value="WH-like_DNA-bd_sf"/>
</dbReference>
<evidence type="ECO:0000256" key="1">
    <source>
        <dbReference type="SAM" id="MobiDB-lite"/>
    </source>
</evidence>
<dbReference type="InterPro" id="IPR036390">
    <property type="entry name" value="WH_DNA-bd_sf"/>
</dbReference>
<evidence type="ECO:0000313" key="4">
    <source>
        <dbReference type="Proteomes" id="UP000032841"/>
    </source>
</evidence>
<name>W6R2E1_ECTO5</name>
<dbReference type="Gene3D" id="1.10.10.10">
    <property type="entry name" value="Winged helix-like DNA-binding domain superfamily/Winged helix DNA-binding domain"/>
    <property type="match status" value="1"/>
</dbReference>
<proteinExistence type="predicted"/>
<dbReference type="EMBL" id="HG916826">
    <property type="protein sequence ID" value="CDM42418.1"/>
    <property type="molecule type" value="Genomic_DNA"/>
</dbReference>
<dbReference type="eggNOG" id="COG0640">
    <property type="taxonomic scope" value="Bacteria"/>
</dbReference>
<dbReference type="GO" id="GO:0006355">
    <property type="term" value="P:regulation of DNA-templated transcription"/>
    <property type="evidence" value="ECO:0007669"/>
    <property type="project" value="InterPro"/>
</dbReference>
<dbReference type="KEGG" id="ppse:BN5_3876"/>
<dbReference type="AlphaFoldDB" id="W6R2E1"/>
<protein>
    <recommendedName>
        <fullName evidence="2">HTH iclR-type domain-containing protein</fullName>
    </recommendedName>
</protein>
<dbReference type="Pfam" id="PF09339">
    <property type="entry name" value="HTH_IclR"/>
    <property type="match status" value="1"/>
</dbReference>
<dbReference type="Proteomes" id="UP000032841">
    <property type="component" value="Chromosome"/>
</dbReference>
<dbReference type="RefSeq" id="WP_003463713.1">
    <property type="nucleotide sequence ID" value="NZ_HG916826.1"/>
</dbReference>
<dbReference type="HOGENOM" id="CLU_112446_0_0_6"/>
<evidence type="ECO:0000259" key="2">
    <source>
        <dbReference type="Pfam" id="PF09339"/>
    </source>
</evidence>
<dbReference type="SUPFAM" id="SSF46785">
    <property type="entry name" value="Winged helix' DNA-binding domain"/>
    <property type="match status" value="1"/>
</dbReference>
<dbReference type="InterPro" id="IPR005471">
    <property type="entry name" value="Tscrpt_reg_IclR_N"/>
</dbReference>
<accession>W6R2E1</accession>
<evidence type="ECO:0000313" key="3">
    <source>
        <dbReference type="EMBL" id="CDM42418.1"/>
    </source>
</evidence>
<feature type="domain" description="HTH iclR-type" evidence="2">
    <location>
        <begin position="25"/>
        <end position="66"/>
    </location>
</feature>
<organism evidence="3 4">
    <name type="scientific">Ectopseudomonas oleovorans (strain CECT 5344)</name>
    <name type="common">Pseudomonas pseudoalcaligenes</name>
    <dbReference type="NCBI Taxonomy" id="1182590"/>
    <lineage>
        <taxon>Bacteria</taxon>
        <taxon>Pseudomonadati</taxon>
        <taxon>Pseudomonadota</taxon>
        <taxon>Gammaproteobacteria</taxon>
        <taxon>Pseudomonadales</taxon>
        <taxon>Pseudomonadaceae</taxon>
        <taxon>Ectopseudomonas</taxon>
    </lineage>
</organism>